<dbReference type="Proteomes" id="UP001152797">
    <property type="component" value="Unassembled WGS sequence"/>
</dbReference>
<keyword evidence="1" id="KW-1133">Transmembrane helix</keyword>
<feature type="transmembrane region" description="Helical" evidence="1">
    <location>
        <begin position="16"/>
        <end position="37"/>
    </location>
</feature>
<comment type="caution">
    <text evidence="2">The sequence shown here is derived from an EMBL/GenBank/DDBJ whole genome shotgun (WGS) entry which is preliminary data.</text>
</comment>
<dbReference type="EMBL" id="CAMXCT030003810">
    <property type="protein sequence ID" value="CAL4793686.1"/>
    <property type="molecule type" value="Genomic_DNA"/>
</dbReference>
<name>A0A9P1GDI0_9DINO</name>
<evidence type="ECO:0000313" key="3">
    <source>
        <dbReference type="EMBL" id="CAL1159749.1"/>
    </source>
</evidence>
<evidence type="ECO:0000256" key="1">
    <source>
        <dbReference type="SAM" id="Phobius"/>
    </source>
</evidence>
<organism evidence="2">
    <name type="scientific">Cladocopium goreaui</name>
    <dbReference type="NCBI Taxonomy" id="2562237"/>
    <lineage>
        <taxon>Eukaryota</taxon>
        <taxon>Sar</taxon>
        <taxon>Alveolata</taxon>
        <taxon>Dinophyceae</taxon>
        <taxon>Suessiales</taxon>
        <taxon>Symbiodiniaceae</taxon>
        <taxon>Cladocopium</taxon>
    </lineage>
</organism>
<dbReference type="EMBL" id="CAMXCT010003810">
    <property type="protein sequence ID" value="CAI4006374.1"/>
    <property type="molecule type" value="Genomic_DNA"/>
</dbReference>
<sequence length="308" mass="34885">RQHYRVGHQCSCGRSLLWAVVCLPCLVFWPTGILHAVHQGYRCVSCGKTADLSPGYVGRGPLSDEVWRCRECWVDFYAHGLEVAPRKGARVFALGPSHFERKALTAAGFPWQEVGDGNILEFGPNGQQHVLGVASLPVYNQITLHLLRRAYGAYDQVVWCVSNCFFGNKDIERLRSLGGKTSPEELFLWSDFYAGNVDRNLITPENTDLLVRHSARCIDFILSEMPRTKLLFWCLAKRTFNKQGRSKQIPVHGQYEAFIHRYQEHSLDVLKYHGKDTFDQVCCQDRSGHPTFSGYATISQLLEDACAD</sequence>
<keyword evidence="1" id="KW-0472">Membrane</keyword>
<accession>A0A9P1GDI0</accession>
<reference evidence="2" key="1">
    <citation type="submission" date="2022-10" db="EMBL/GenBank/DDBJ databases">
        <authorList>
            <person name="Chen Y."/>
            <person name="Dougan E. K."/>
            <person name="Chan C."/>
            <person name="Rhodes N."/>
            <person name="Thang M."/>
        </authorList>
    </citation>
    <scope>NUCLEOTIDE SEQUENCE</scope>
</reference>
<reference evidence="3" key="2">
    <citation type="submission" date="2024-04" db="EMBL/GenBank/DDBJ databases">
        <authorList>
            <person name="Chen Y."/>
            <person name="Shah S."/>
            <person name="Dougan E. K."/>
            <person name="Thang M."/>
            <person name="Chan C."/>
        </authorList>
    </citation>
    <scope>NUCLEOTIDE SEQUENCE [LARGE SCALE GENOMIC DNA]</scope>
</reference>
<keyword evidence="1" id="KW-0812">Transmembrane</keyword>
<keyword evidence="4" id="KW-1185">Reference proteome</keyword>
<proteinExistence type="predicted"/>
<dbReference type="AlphaFoldDB" id="A0A9P1GDI0"/>
<gene>
    <name evidence="2" type="ORF">C1SCF055_LOCUS32017</name>
</gene>
<evidence type="ECO:0000313" key="2">
    <source>
        <dbReference type="EMBL" id="CAI4006374.1"/>
    </source>
</evidence>
<dbReference type="EMBL" id="CAMXCT020003810">
    <property type="protein sequence ID" value="CAL1159749.1"/>
    <property type="molecule type" value="Genomic_DNA"/>
</dbReference>
<feature type="non-terminal residue" evidence="2">
    <location>
        <position position="1"/>
    </location>
</feature>
<evidence type="ECO:0000313" key="4">
    <source>
        <dbReference type="Proteomes" id="UP001152797"/>
    </source>
</evidence>
<protein>
    <submittedName>
        <fullName evidence="2">Uncharacterized protein</fullName>
    </submittedName>
</protein>